<feature type="transmembrane region" description="Helical" evidence="5">
    <location>
        <begin position="104"/>
        <end position="126"/>
    </location>
</feature>
<sequence>MAVRSAEPTFAELFTPKLVTILREGYGLLDLRADAIAGLTVAIVALPLSMAIAIASGVTPDRGLFAAIVGGFLVSLLGGSRFQIGGPAGAFIVLVAATVERHGVDGLLLATMMSGVFLMAIGYLRLGTYIKYIPYPVTIGFTAGIAVIIFASQLKELLGLTLEGKEPGAIVPKVLALAEALPTINVAAAAVTLITVGLILTVRRTRPHWPALLIAVGAAAVASWVLGLPVETIGTRFGGIPNSLPLPELPTFSADKALAVLPDAVAFALLGAIESLLSAVVADSMSGRRHRSNCELVAQGVANIASPLFGGICVTGTIARTATNVRSAARGPVAGMLHAVFLLLFMLVAAPLASFIPLSALAAVLAVVAWNMAEKHEFATLLRASRGDAVVLMATFLLVVFRDLTEGIVVGFGIGALLFLHRMAQAVEIESGRPSQEEDRADAVGADARLPYDAGMASDPDVMVYRISGAFFFGAAATVGSVLDQLAEHPKAYVLDVSEVPMLDSTAAITIEGFVRKAHGKGAAVYIAGARKQVLRALLTHGVRRPRVKFRTTVADAIRDAHAKPGGPRIATAAVEA</sequence>
<evidence type="ECO:0000256" key="4">
    <source>
        <dbReference type="ARBA" id="ARBA00023136"/>
    </source>
</evidence>
<feature type="transmembrane region" description="Helical" evidence="5">
    <location>
        <begin position="264"/>
        <end position="282"/>
    </location>
</feature>
<keyword evidence="3 5" id="KW-1133">Transmembrane helix</keyword>
<dbReference type="EMBL" id="BJYZ01000024">
    <property type="protein sequence ID" value="GEO40839.1"/>
    <property type="molecule type" value="Genomic_DNA"/>
</dbReference>
<feature type="transmembrane region" description="Helical" evidence="5">
    <location>
        <begin position="340"/>
        <end position="370"/>
    </location>
</feature>
<protein>
    <submittedName>
        <fullName evidence="7">Sodium-independent anion transporter</fullName>
    </submittedName>
</protein>
<dbReference type="Proteomes" id="UP000321523">
    <property type="component" value="Unassembled WGS sequence"/>
</dbReference>
<dbReference type="InterPro" id="IPR036513">
    <property type="entry name" value="STAS_dom_sf"/>
</dbReference>
<keyword evidence="8" id="KW-1185">Reference proteome</keyword>
<dbReference type="Pfam" id="PF00916">
    <property type="entry name" value="Sulfate_transp"/>
    <property type="match status" value="1"/>
</dbReference>
<feature type="transmembrane region" description="Helical" evidence="5">
    <location>
        <begin position="209"/>
        <end position="227"/>
    </location>
</feature>
<keyword evidence="2 5" id="KW-0812">Transmembrane</keyword>
<dbReference type="InterPro" id="IPR011547">
    <property type="entry name" value="SLC26A/SulP_dom"/>
</dbReference>
<comment type="subcellular location">
    <subcellularLocation>
        <location evidence="1">Membrane</location>
        <topology evidence="1">Multi-pass membrane protein</topology>
    </subcellularLocation>
</comment>
<dbReference type="Pfam" id="PF01740">
    <property type="entry name" value="STAS"/>
    <property type="match status" value="1"/>
</dbReference>
<dbReference type="AlphaFoldDB" id="A0A512DWJ5"/>
<evidence type="ECO:0000313" key="7">
    <source>
        <dbReference type="EMBL" id="GEO40839.1"/>
    </source>
</evidence>
<dbReference type="GO" id="GO:0055085">
    <property type="term" value="P:transmembrane transport"/>
    <property type="evidence" value="ECO:0007669"/>
    <property type="project" value="InterPro"/>
</dbReference>
<feature type="transmembrane region" description="Helical" evidence="5">
    <location>
        <begin position="63"/>
        <end position="84"/>
    </location>
</feature>
<dbReference type="Gene3D" id="3.30.750.24">
    <property type="entry name" value="STAS domain"/>
    <property type="match status" value="1"/>
</dbReference>
<feature type="transmembrane region" description="Helical" evidence="5">
    <location>
        <begin position="390"/>
        <end position="420"/>
    </location>
</feature>
<accession>A0A512DWJ5</accession>
<feature type="transmembrane region" description="Helical" evidence="5">
    <location>
        <begin position="133"/>
        <end position="154"/>
    </location>
</feature>
<dbReference type="InterPro" id="IPR002645">
    <property type="entry name" value="STAS_dom"/>
</dbReference>
<organism evidence="7 8">
    <name type="scientific">Skermanella aerolata</name>
    <dbReference type="NCBI Taxonomy" id="393310"/>
    <lineage>
        <taxon>Bacteria</taxon>
        <taxon>Pseudomonadati</taxon>
        <taxon>Pseudomonadota</taxon>
        <taxon>Alphaproteobacteria</taxon>
        <taxon>Rhodospirillales</taxon>
        <taxon>Azospirillaceae</taxon>
        <taxon>Skermanella</taxon>
    </lineage>
</organism>
<feature type="transmembrane region" description="Helical" evidence="5">
    <location>
        <begin position="174"/>
        <end position="202"/>
    </location>
</feature>
<evidence type="ECO:0000259" key="6">
    <source>
        <dbReference type="PROSITE" id="PS50801"/>
    </source>
</evidence>
<feature type="domain" description="STAS" evidence="6">
    <location>
        <begin position="452"/>
        <end position="561"/>
    </location>
</feature>
<dbReference type="CDD" id="cd07042">
    <property type="entry name" value="STAS_SulP_like_sulfate_transporter"/>
    <property type="match status" value="1"/>
</dbReference>
<gene>
    <name evidence="7" type="ORF">SAE02_49870</name>
</gene>
<evidence type="ECO:0000256" key="3">
    <source>
        <dbReference type="ARBA" id="ARBA00022989"/>
    </source>
</evidence>
<proteinExistence type="predicted"/>
<dbReference type="SUPFAM" id="SSF52091">
    <property type="entry name" value="SpoIIaa-like"/>
    <property type="match status" value="1"/>
</dbReference>
<name>A0A512DWJ5_9PROT</name>
<dbReference type="GO" id="GO:0016020">
    <property type="term" value="C:membrane"/>
    <property type="evidence" value="ECO:0007669"/>
    <property type="project" value="UniProtKB-SubCell"/>
</dbReference>
<dbReference type="RefSeq" id="WP_044431758.1">
    <property type="nucleotide sequence ID" value="NZ_BJYZ01000024.1"/>
</dbReference>
<evidence type="ECO:0000313" key="8">
    <source>
        <dbReference type="Proteomes" id="UP000321523"/>
    </source>
</evidence>
<comment type="caution">
    <text evidence="7">The sequence shown here is derived from an EMBL/GenBank/DDBJ whole genome shotgun (WGS) entry which is preliminary data.</text>
</comment>
<dbReference type="PROSITE" id="PS50801">
    <property type="entry name" value="STAS"/>
    <property type="match status" value="1"/>
</dbReference>
<feature type="transmembrane region" description="Helical" evidence="5">
    <location>
        <begin position="35"/>
        <end position="56"/>
    </location>
</feature>
<keyword evidence="4 5" id="KW-0472">Membrane</keyword>
<dbReference type="InterPro" id="IPR001902">
    <property type="entry name" value="SLC26A/SulP_fam"/>
</dbReference>
<evidence type="ECO:0000256" key="1">
    <source>
        <dbReference type="ARBA" id="ARBA00004141"/>
    </source>
</evidence>
<dbReference type="OrthoDB" id="9769739at2"/>
<evidence type="ECO:0000256" key="5">
    <source>
        <dbReference type="SAM" id="Phobius"/>
    </source>
</evidence>
<dbReference type="PANTHER" id="PTHR11814">
    <property type="entry name" value="SULFATE TRANSPORTER"/>
    <property type="match status" value="1"/>
</dbReference>
<evidence type="ECO:0000256" key="2">
    <source>
        <dbReference type="ARBA" id="ARBA00022692"/>
    </source>
</evidence>
<reference evidence="7 8" key="1">
    <citation type="submission" date="2019-07" db="EMBL/GenBank/DDBJ databases">
        <title>Whole genome shotgun sequence of Skermanella aerolata NBRC 106429.</title>
        <authorList>
            <person name="Hosoyama A."/>
            <person name="Uohara A."/>
            <person name="Ohji S."/>
            <person name="Ichikawa N."/>
        </authorList>
    </citation>
    <scope>NUCLEOTIDE SEQUENCE [LARGE SCALE GENOMIC DNA]</scope>
    <source>
        <strain evidence="7 8">NBRC 106429</strain>
    </source>
</reference>